<evidence type="ECO:0008006" key="3">
    <source>
        <dbReference type="Google" id="ProtNLM"/>
    </source>
</evidence>
<keyword evidence="2" id="KW-1185">Reference proteome</keyword>
<evidence type="ECO:0000313" key="2">
    <source>
        <dbReference type="Proteomes" id="UP000813824"/>
    </source>
</evidence>
<evidence type="ECO:0000313" key="1">
    <source>
        <dbReference type="EMBL" id="KAH8094881.1"/>
    </source>
</evidence>
<dbReference type="Gene3D" id="3.80.10.10">
    <property type="entry name" value="Ribonuclease Inhibitor"/>
    <property type="match status" value="1"/>
</dbReference>
<proteinExistence type="predicted"/>
<dbReference type="OrthoDB" id="2800009at2759"/>
<organism evidence="1 2">
    <name type="scientific">Cristinia sonorae</name>
    <dbReference type="NCBI Taxonomy" id="1940300"/>
    <lineage>
        <taxon>Eukaryota</taxon>
        <taxon>Fungi</taxon>
        <taxon>Dikarya</taxon>
        <taxon>Basidiomycota</taxon>
        <taxon>Agaricomycotina</taxon>
        <taxon>Agaricomycetes</taxon>
        <taxon>Agaricomycetidae</taxon>
        <taxon>Agaricales</taxon>
        <taxon>Pleurotineae</taxon>
        <taxon>Stephanosporaceae</taxon>
        <taxon>Cristinia</taxon>
    </lineage>
</organism>
<sequence length="440" mass="49240">MDTLRIPCGNFEWIRRIQAAFSPSQPDPGGLATVGHLEMVEGQSPTQHYDGSFAERLESARKRQEIQAFLWRITSMTVACESSGGLRGAVACIRACGRLRTLRFDFPVEARPQDIQSALQLLQFGVPQTLEDLEIRMASYNTETVDVLASTWGDICSRAGSLTTLTVPLDILETAWTRRYPLARLRGLRSLVITHRLSSRLFSHPAHDTMVLPGLHSLYIAGRPMECASVLRGLNFLKTATLSCNLPTNLGTALRSIVQTCPQLCSVSLEFGGTSDQRYEVDWTPLLQLRQIEEFLITYPYTLPFTDHDLRDMLTHWPGLRRLSLNPSPAHLTPMPMLSISSLITVAQSGPRLLHLEAYMDCRAPFNIQANDAIQSWENDLTLQLGSSAGDVQDIPMFVASILRLFPNIRLVNERCSAWAMQVGRKVGRVQEERAGWIHN</sequence>
<gene>
    <name evidence="1" type="ORF">BXZ70DRAFT_342107</name>
</gene>
<dbReference type="Proteomes" id="UP000813824">
    <property type="component" value="Unassembled WGS sequence"/>
</dbReference>
<accession>A0A8K0UM57</accession>
<comment type="caution">
    <text evidence="1">The sequence shown here is derived from an EMBL/GenBank/DDBJ whole genome shotgun (WGS) entry which is preliminary data.</text>
</comment>
<reference evidence="1" key="1">
    <citation type="journal article" date="2021" name="New Phytol.">
        <title>Evolutionary innovations through gain and loss of genes in the ectomycorrhizal Boletales.</title>
        <authorList>
            <person name="Wu G."/>
            <person name="Miyauchi S."/>
            <person name="Morin E."/>
            <person name="Kuo A."/>
            <person name="Drula E."/>
            <person name="Varga T."/>
            <person name="Kohler A."/>
            <person name="Feng B."/>
            <person name="Cao Y."/>
            <person name="Lipzen A."/>
            <person name="Daum C."/>
            <person name="Hundley H."/>
            <person name="Pangilinan J."/>
            <person name="Johnson J."/>
            <person name="Barry K."/>
            <person name="LaButti K."/>
            <person name="Ng V."/>
            <person name="Ahrendt S."/>
            <person name="Min B."/>
            <person name="Choi I.G."/>
            <person name="Park H."/>
            <person name="Plett J.M."/>
            <person name="Magnuson J."/>
            <person name="Spatafora J.W."/>
            <person name="Nagy L.G."/>
            <person name="Henrissat B."/>
            <person name="Grigoriev I.V."/>
            <person name="Yang Z.L."/>
            <person name="Xu J."/>
            <person name="Martin F.M."/>
        </authorList>
    </citation>
    <scope>NUCLEOTIDE SEQUENCE</scope>
    <source>
        <strain evidence="1">KKN 215</strain>
    </source>
</reference>
<dbReference type="InterPro" id="IPR032675">
    <property type="entry name" value="LRR_dom_sf"/>
</dbReference>
<name>A0A8K0UM57_9AGAR</name>
<dbReference type="AlphaFoldDB" id="A0A8K0UM57"/>
<dbReference type="EMBL" id="JAEVFJ010000024">
    <property type="protein sequence ID" value="KAH8094881.1"/>
    <property type="molecule type" value="Genomic_DNA"/>
</dbReference>
<protein>
    <recommendedName>
        <fullName evidence="3">F-box domain-containing protein</fullName>
    </recommendedName>
</protein>